<organism evidence="1 2">
    <name type="scientific">candidate division WWE3 bacterium</name>
    <dbReference type="NCBI Taxonomy" id="2053526"/>
    <lineage>
        <taxon>Bacteria</taxon>
        <taxon>Katanobacteria</taxon>
    </lineage>
</organism>
<dbReference type="Proteomes" id="UP000714817">
    <property type="component" value="Unassembled WGS sequence"/>
</dbReference>
<reference evidence="1" key="2">
    <citation type="journal article" date="2021" name="Microbiome">
        <title>Successional dynamics and alternative stable states in a saline activated sludge microbial community over 9 years.</title>
        <authorList>
            <person name="Wang Y."/>
            <person name="Ye J."/>
            <person name="Ju F."/>
            <person name="Liu L."/>
            <person name="Boyd J.A."/>
            <person name="Deng Y."/>
            <person name="Parks D.H."/>
            <person name="Jiang X."/>
            <person name="Yin X."/>
            <person name="Woodcroft B.J."/>
            <person name="Tyson G.W."/>
            <person name="Hugenholtz P."/>
            <person name="Polz M.F."/>
            <person name="Zhang T."/>
        </authorList>
    </citation>
    <scope>NUCLEOTIDE SEQUENCE</scope>
    <source>
        <strain evidence="1">HKST-UBA80</strain>
    </source>
</reference>
<name>A0A955E1I0_UNCKA</name>
<gene>
    <name evidence="1" type="ORF">KDA10_03435</name>
</gene>
<dbReference type="EMBL" id="JAGQNY010000013">
    <property type="protein sequence ID" value="MCA9302381.1"/>
    <property type="molecule type" value="Genomic_DNA"/>
</dbReference>
<protein>
    <submittedName>
        <fullName evidence="1">Uncharacterized protein</fullName>
    </submittedName>
</protein>
<dbReference type="AlphaFoldDB" id="A0A955E1I0"/>
<sequence>MYGQRTTLKDHPEIPAFGLADKKPPEFVAKGEEKTLPEDLRRLMREALGSRLYEAVTGSETFKIFIELGLEAAQNEGSFPTSAWQMVLGYGIIRTLLLEKDLKEHIKNSETRFFDTLHQVSSLIVSPGLAALSTEERELTRIEARASVMCLEPGVDYINNVNDPYARASLIYYLALHDLSVALSGDNSNSGVSKAVDLLRGPARVI</sequence>
<reference evidence="1" key="1">
    <citation type="submission" date="2020-04" db="EMBL/GenBank/DDBJ databases">
        <authorList>
            <person name="Zhang T."/>
        </authorList>
    </citation>
    <scope>NUCLEOTIDE SEQUENCE</scope>
    <source>
        <strain evidence="1">HKST-UBA80</strain>
    </source>
</reference>
<comment type="caution">
    <text evidence="1">The sequence shown here is derived from an EMBL/GenBank/DDBJ whole genome shotgun (WGS) entry which is preliminary data.</text>
</comment>
<proteinExistence type="predicted"/>
<evidence type="ECO:0000313" key="2">
    <source>
        <dbReference type="Proteomes" id="UP000714817"/>
    </source>
</evidence>
<accession>A0A955E1I0</accession>
<evidence type="ECO:0000313" key="1">
    <source>
        <dbReference type="EMBL" id="MCA9302381.1"/>
    </source>
</evidence>